<dbReference type="SUPFAM" id="SSF57701">
    <property type="entry name" value="Zn2/Cys6 DNA-binding domain"/>
    <property type="match status" value="1"/>
</dbReference>
<dbReference type="InterPro" id="IPR021858">
    <property type="entry name" value="Fun_TF"/>
</dbReference>
<keyword evidence="9" id="KW-1185">Reference proteome</keyword>
<comment type="subcellular location">
    <subcellularLocation>
        <location evidence="1">Nucleus</location>
    </subcellularLocation>
</comment>
<dbReference type="GO" id="GO:0005634">
    <property type="term" value="C:nucleus"/>
    <property type="evidence" value="ECO:0007669"/>
    <property type="project" value="UniProtKB-SubCell"/>
</dbReference>
<dbReference type="InterPro" id="IPR001138">
    <property type="entry name" value="Zn2Cys6_DnaBD"/>
</dbReference>
<reference evidence="8 9" key="1">
    <citation type="submission" date="2015-06" db="EMBL/GenBank/DDBJ databases">
        <title>Talaromyces atroroseus IBT 11181 draft genome.</title>
        <authorList>
            <person name="Rasmussen K.B."/>
            <person name="Rasmussen S."/>
            <person name="Petersen B."/>
            <person name="Sicheritz-Ponten T."/>
            <person name="Mortensen U.H."/>
            <person name="Thrane U."/>
        </authorList>
    </citation>
    <scope>NUCLEOTIDE SEQUENCE [LARGE SCALE GENOMIC DNA]</scope>
    <source>
        <strain evidence="8 9">IBT 11181</strain>
    </source>
</reference>
<dbReference type="STRING" id="1441469.A0A225BCG1"/>
<gene>
    <name evidence="8" type="ORF">UA08_00225</name>
</gene>
<dbReference type="RefSeq" id="XP_020123858.1">
    <property type="nucleotide sequence ID" value="XM_020260008.1"/>
</dbReference>
<feature type="compositionally biased region" description="Low complexity" evidence="6">
    <location>
        <begin position="126"/>
        <end position="149"/>
    </location>
</feature>
<evidence type="ECO:0000256" key="5">
    <source>
        <dbReference type="ARBA" id="ARBA00023242"/>
    </source>
</evidence>
<dbReference type="Gene3D" id="4.10.240.10">
    <property type="entry name" value="Zn(2)-C6 fungal-type DNA-binding domain"/>
    <property type="match status" value="1"/>
</dbReference>
<dbReference type="GeneID" id="30999980"/>
<evidence type="ECO:0000313" key="9">
    <source>
        <dbReference type="Proteomes" id="UP000214365"/>
    </source>
</evidence>
<dbReference type="Pfam" id="PF00172">
    <property type="entry name" value="Zn_clus"/>
    <property type="match status" value="1"/>
</dbReference>
<dbReference type="SMART" id="SM00066">
    <property type="entry name" value="GAL4"/>
    <property type="match status" value="1"/>
</dbReference>
<evidence type="ECO:0000256" key="4">
    <source>
        <dbReference type="ARBA" id="ARBA00023163"/>
    </source>
</evidence>
<dbReference type="GO" id="GO:0008270">
    <property type="term" value="F:zinc ion binding"/>
    <property type="evidence" value="ECO:0007669"/>
    <property type="project" value="InterPro"/>
</dbReference>
<accession>A0A225BCG1</accession>
<dbReference type="PROSITE" id="PS50048">
    <property type="entry name" value="ZN2_CY6_FUNGAL_2"/>
    <property type="match status" value="1"/>
</dbReference>
<feature type="domain" description="Zn(2)-C6 fungal-type" evidence="7">
    <location>
        <begin position="17"/>
        <end position="47"/>
    </location>
</feature>
<evidence type="ECO:0000256" key="1">
    <source>
        <dbReference type="ARBA" id="ARBA00004123"/>
    </source>
</evidence>
<evidence type="ECO:0000256" key="6">
    <source>
        <dbReference type="SAM" id="MobiDB-lite"/>
    </source>
</evidence>
<organism evidence="8 9">
    <name type="scientific">Talaromyces atroroseus</name>
    <dbReference type="NCBI Taxonomy" id="1441469"/>
    <lineage>
        <taxon>Eukaryota</taxon>
        <taxon>Fungi</taxon>
        <taxon>Dikarya</taxon>
        <taxon>Ascomycota</taxon>
        <taxon>Pezizomycotina</taxon>
        <taxon>Eurotiomycetes</taxon>
        <taxon>Eurotiomycetidae</taxon>
        <taxon>Eurotiales</taxon>
        <taxon>Trichocomaceae</taxon>
        <taxon>Talaromyces</taxon>
        <taxon>Talaromyces sect. Trachyspermi</taxon>
    </lineage>
</organism>
<evidence type="ECO:0000256" key="3">
    <source>
        <dbReference type="ARBA" id="ARBA00023125"/>
    </source>
</evidence>
<feature type="region of interest" description="Disordered" evidence="6">
    <location>
        <begin position="76"/>
        <end position="149"/>
    </location>
</feature>
<dbReference type="OrthoDB" id="4356994at2759"/>
<dbReference type="PANTHER" id="PTHR37534">
    <property type="entry name" value="TRANSCRIPTIONAL ACTIVATOR PROTEIN UGA3"/>
    <property type="match status" value="1"/>
</dbReference>
<evidence type="ECO:0000256" key="2">
    <source>
        <dbReference type="ARBA" id="ARBA00023015"/>
    </source>
</evidence>
<dbReference type="PROSITE" id="PS00463">
    <property type="entry name" value="ZN2_CY6_FUNGAL_1"/>
    <property type="match status" value="1"/>
</dbReference>
<dbReference type="Pfam" id="PF11951">
    <property type="entry name" value="Fungal_trans_2"/>
    <property type="match status" value="1"/>
</dbReference>
<keyword evidence="5" id="KW-0539">Nucleus</keyword>
<name>A0A225BCG1_TALAT</name>
<evidence type="ECO:0000259" key="7">
    <source>
        <dbReference type="PROSITE" id="PS50048"/>
    </source>
</evidence>
<dbReference type="AlphaFoldDB" id="A0A225BCG1"/>
<dbReference type="InterPro" id="IPR036864">
    <property type="entry name" value="Zn2-C6_fun-type_DNA-bd_sf"/>
</dbReference>
<dbReference type="EMBL" id="LFMY01000001">
    <property type="protein sequence ID" value="OKL63737.1"/>
    <property type="molecule type" value="Genomic_DNA"/>
</dbReference>
<keyword evidence="3" id="KW-0238">DNA-binding</keyword>
<sequence>MVERNPTHRQARRSRSGCNTCRAKKVKCDELHPACGRCTRLHLGCEWPAGGPPLRERRRLQRVWRWREGFQPATILPKDDASLSSNSSANSLDGLNLTSDSTGSAPEPKGPPVFDFGSPGFPEALSSDPDFNFSSDNNNNNNDLDFNQNDNKNYNENILPDWQDLITTYPSIFFPDLSASSVLSGYNMSLPCSIVMTKNEHQALDHYSTTYSTSFTLKHPKWSTLSMIKNIAWAEPMIMHLLMAVSLKDLCWRRENENLRRSAELHYQHGTKLLADEMANQAVATKHVSILISFWFLYLYKTQSTNVDVGFLKKLSACALDHVQRYKLDSVCDIPTPLSQGNPEQEAGPQLLSAKEGSLIALMLICLYYQDIKYGFYHCGGKLAKYLNTNKQRLAQVYDLGKYAPVLNWAEEYPVQELVDDTQNYAILKLNNELSILLEDMNKEFVFTRHDPARDAMFSSELDSIKIRFAPVFALVNNDQPSISSSSSASFSSSLSPQSRTCINADLSVAFYHGVRIYLFRSTLQSLDVPTPPAVQESVDMILSIALRLFNSGGSFSSLGLGREDALFHRIEWPLFIAGVESKDIIHQDWIRQKMGERNTKVALERVLQEQQLTRLRVGVEFMRQVFCEDDRFRRSSAPGGQRKLHASDDVFQPY</sequence>
<proteinExistence type="predicted"/>
<dbReference type="CDD" id="cd00067">
    <property type="entry name" value="GAL4"/>
    <property type="match status" value="1"/>
</dbReference>
<dbReference type="Proteomes" id="UP000214365">
    <property type="component" value="Unassembled WGS sequence"/>
</dbReference>
<dbReference type="PANTHER" id="PTHR37534:SF46">
    <property type="entry name" value="ZN(II)2CYS6 TRANSCRIPTION FACTOR (EUROFUNG)"/>
    <property type="match status" value="1"/>
</dbReference>
<evidence type="ECO:0000313" key="8">
    <source>
        <dbReference type="EMBL" id="OKL63737.1"/>
    </source>
</evidence>
<feature type="compositionally biased region" description="Low complexity" evidence="6">
    <location>
        <begin position="82"/>
        <end position="97"/>
    </location>
</feature>
<keyword evidence="2" id="KW-0805">Transcription regulation</keyword>
<dbReference type="GO" id="GO:0003677">
    <property type="term" value="F:DNA binding"/>
    <property type="evidence" value="ECO:0007669"/>
    <property type="project" value="UniProtKB-KW"/>
</dbReference>
<protein>
    <recommendedName>
        <fullName evidence="7">Zn(2)-C6 fungal-type domain-containing protein</fullName>
    </recommendedName>
</protein>
<comment type="caution">
    <text evidence="8">The sequence shown here is derived from an EMBL/GenBank/DDBJ whole genome shotgun (WGS) entry which is preliminary data.</text>
</comment>
<keyword evidence="4" id="KW-0804">Transcription</keyword>
<dbReference type="GO" id="GO:0000981">
    <property type="term" value="F:DNA-binding transcription factor activity, RNA polymerase II-specific"/>
    <property type="evidence" value="ECO:0007669"/>
    <property type="project" value="InterPro"/>
</dbReference>
<feature type="region of interest" description="Disordered" evidence="6">
    <location>
        <begin position="635"/>
        <end position="655"/>
    </location>
</feature>